<dbReference type="RefSeq" id="WP_016422298.1">
    <property type="nucleotide sequence ID" value="NZ_JAFJMH010000003.1"/>
</dbReference>
<keyword evidence="4 5" id="KW-0472">Membrane</keyword>
<evidence type="ECO:0000259" key="6">
    <source>
        <dbReference type="PROSITE" id="PS50850"/>
    </source>
</evidence>
<accession>A0AAW9SWY5</accession>
<dbReference type="InterPro" id="IPR011701">
    <property type="entry name" value="MFS"/>
</dbReference>
<dbReference type="PROSITE" id="PS50850">
    <property type="entry name" value="MFS"/>
    <property type="match status" value="1"/>
</dbReference>
<feature type="domain" description="Major facilitator superfamily (MFS) profile" evidence="6">
    <location>
        <begin position="252"/>
        <end position="435"/>
    </location>
</feature>
<dbReference type="Pfam" id="PF07690">
    <property type="entry name" value="MFS_1"/>
    <property type="match status" value="2"/>
</dbReference>
<dbReference type="InterPro" id="IPR036259">
    <property type="entry name" value="MFS_trans_sf"/>
</dbReference>
<proteinExistence type="predicted"/>
<keyword evidence="2 5" id="KW-0812">Transmembrane</keyword>
<comment type="caution">
    <text evidence="7">The sequence shown here is derived from an EMBL/GenBank/DDBJ whole genome shotgun (WGS) entry which is preliminary data.</text>
</comment>
<evidence type="ECO:0000256" key="4">
    <source>
        <dbReference type="ARBA" id="ARBA00023136"/>
    </source>
</evidence>
<dbReference type="Gene3D" id="1.20.1250.20">
    <property type="entry name" value="MFS general substrate transporter like domains"/>
    <property type="match status" value="2"/>
</dbReference>
<dbReference type="AlphaFoldDB" id="A0AAW9SWY5"/>
<feature type="transmembrane region" description="Helical" evidence="5">
    <location>
        <begin position="129"/>
        <end position="151"/>
    </location>
</feature>
<feature type="transmembrane region" description="Helical" evidence="5">
    <location>
        <begin position="257"/>
        <end position="277"/>
    </location>
</feature>
<dbReference type="Proteomes" id="UP001223646">
    <property type="component" value="Unassembled WGS sequence"/>
</dbReference>
<feature type="transmembrane region" description="Helical" evidence="5">
    <location>
        <begin position="191"/>
        <end position="209"/>
    </location>
</feature>
<dbReference type="EMBL" id="JASOOY020000020">
    <property type="protein sequence ID" value="MEO3717145.1"/>
    <property type="molecule type" value="Genomic_DNA"/>
</dbReference>
<feature type="transmembrane region" description="Helical" evidence="5">
    <location>
        <begin position="411"/>
        <end position="429"/>
    </location>
</feature>
<dbReference type="SUPFAM" id="SSF103473">
    <property type="entry name" value="MFS general substrate transporter"/>
    <property type="match status" value="1"/>
</dbReference>
<dbReference type="PANTHER" id="PTHR23528">
    <property type="match status" value="1"/>
</dbReference>
<protein>
    <submittedName>
        <fullName evidence="7">MFS transporter</fullName>
    </submittedName>
</protein>
<reference evidence="7" key="1">
    <citation type="submission" date="2023-05" db="EMBL/GenBank/DDBJ databases">
        <authorList>
            <person name="Du J."/>
        </authorList>
    </citation>
    <scope>NUCLEOTIDE SEQUENCE</scope>
    <source>
        <strain evidence="7">UMB1064</strain>
    </source>
</reference>
<evidence type="ECO:0000256" key="2">
    <source>
        <dbReference type="ARBA" id="ARBA00022692"/>
    </source>
</evidence>
<evidence type="ECO:0000256" key="3">
    <source>
        <dbReference type="ARBA" id="ARBA00022989"/>
    </source>
</evidence>
<dbReference type="InterPro" id="IPR020846">
    <property type="entry name" value="MFS_dom"/>
</dbReference>
<evidence type="ECO:0000256" key="5">
    <source>
        <dbReference type="SAM" id="Phobius"/>
    </source>
</evidence>
<comment type="subcellular location">
    <subcellularLocation>
        <location evidence="1">Cell membrane</location>
        <topology evidence="1">Multi-pass membrane protein</topology>
    </subcellularLocation>
</comment>
<dbReference type="PANTHER" id="PTHR23528:SF1">
    <property type="entry name" value="MAJOR FACILITATOR SUPERFAMILY (MFS) PROFILE DOMAIN-CONTAINING PROTEIN"/>
    <property type="match status" value="1"/>
</dbReference>
<dbReference type="GO" id="GO:0022857">
    <property type="term" value="F:transmembrane transporter activity"/>
    <property type="evidence" value="ECO:0007669"/>
    <property type="project" value="InterPro"/>
</dbReference>
<reference evidence="7" key="2">
    <citation type="submission" date="2024-05" db="EMBL/GenBank/DDBJ databases">
        <authorList>
            <person name="Wolfe A."/>
        </authorList>
    </citation>
    <scope>NUCLEOTIDE SEQUENCE</scope>
    <source>
        <strain evidence="7">UMB1064</strain>
    </source>
</reference>
<dbReference type="GO" id="GO:0005886">
    <property type="term" value="C:plasma membrane"/>
    <property type="evidence" value="ECO:0007669"/>
    <property type="project" value="UniProtKB-SubCell"/>
</dbReference>
<sequence length="435" mass="45407">MSSSEHAGSSERAISDVGRFTADPAQRTPVTTGWIVRYGLLYLGQNISWAAPTQLLLAQQILIWHPGEKEEKFALLMAVGGFFSIIGHPLAGWLSDRTDTRWGRRAPWILFGGLAAAGSLVFLGAAPGFMALTIGWAVFQLAIAASINAAQAVAPDTVPDNQYGVVSGVLGLTYTLGVVLGTVVATVFDLGLAYIVTAALLLVLIGQFLPGFRDVSRVRSQAAASPVLDDAGGDADAVVPAVAEVPGGLYRDFTWVFIARFLVTTGNSVALFYLFYYLRDHIGHPDPDAGVLVLTGAYALCVIVTAILSGKVSDKMGKRRVFVALSSMGVAGACAIMAFAGSFAMVVGAAVLLGLSWGVFMAVDQALINQVLPKADERGRDVGVMNLAVAGPNMAAPVLAAFALANLGGYPGLYVFAGALTAVGAVLVYRVRSVP</sequence>
<evidence type="ECO:0000313" key="7">
    <source>
        <dbReference type="EMBL" id="MEO3717145.1"/>
    </source>
</evidence>
<feature type="transmembrane region" description="Helical" evidence="5">
    <location>
        <begin position="106"/>
        <end position="123"/>
    </location>
</feature>
<feature type="transmembrane region" description="Helical" evidence="5">
    <location>
        <begin position="163"/>
        <end position="185"/>
    </location>
</feature>
<evidence type="ECO:0000313" key="8">
    <source>
        <dbReference type="Proteomes" id="UP001223646"/>
    </source>
</evidence>
<organism evidence="7 8">
    <name type="scientific">Corynebacterium amycolatum</name>
    <dbReference type="NCBI Taxonomy" id="43765"/>
    <lineage>
        <taxon>Bacteria</taxon>
        <taxon>Bacillati</taxon>
        <taxon>Actinomycetota</taxon>
        <taxon>Actinomycetes</taxon>
        <taxon>Mycobacteriales</taxon>
        <taxon>Corynebacteriaceae</taxon>
        <taxon>Corynebacterium</taxon>
    </lineage>
</organism>
<feature type="transmembrane region" description="Helical" evidence="5">
    <location>
        <begin position="346"/>
        <end position="363"/>
    </location>
</feature>
<evidence type="ECO:0000256" key="1">
    <source>
        <dbReference type="ARBA" id="ARBA00004651"/>
    </source>
</evidence>
<feature type="transmembrane region" description="Helical" evidence="5">
    <location>
        <begin position="321"/>
        <end position="340"/>
    </location>
</feature>
<feature type="transmembrane region" description="Helical" evidence="5">
    <location>
        <begin position="289"/>
        <end position="309"/>
    </location>
</feature>
<feature type="transmembrane region" description="Helical" evidence="5">
    <location>
        <begin position="73"/>
        <end position="94"/>
    </location>
</feature>
<keyword evidence="3 5" id="KW-1133">Transmembrane helix</keyword>
<name>A0AAW9SWY5_CORAY</name>
<feature type="transmembrane region" description="Helical" evidence="5">
    <location>
        <begin position="384"/>
        <end position="405"/>
    </location>
</feature>
<gene>
    <name evidence="7" type="ORF">QP460_006040</name>
</gene>